<keyword evidence="2" id="KW-0328">Glycosyltransferase</keyword>
<protein>
    <submittedName>
        <fullName evidence="2">Glycosyltransferase</fullName>
        <ecNumber evidence="2">2.4.-.-</ecNumber>
    </submittedName>
</protein>
<evidence type="ECO:0000313" key="3">
    <source>
        <dbReference type="Proteomes" id="UP001170717"/>
    </source>
</evidence>
<accession>A0AAW7Z5N7</accession>
<comment type="caution">
    <text evidence="2">The sequence shown here is derived from an EMBL/GenBank/DDBJ whole genome shotgun (WGS) entry which is preliminary data.</text>
</comment>
<sequence length="911" mass="102937">MVATSTMLNNQECSSLNYHRFARSFVEEKFEVIFLSLPFAADSHTEQSFNNSFESNLDGVKYLYGQHELIDVESNSNFDYLLKELDIYISIYRPSVVFGLENFKLQLATVISTKKANIPYFHECKIGANNSLVQQYAACQFTLDQDVTNTIVPSVILESNSNLQSDTSQESALGTLFDIKPLLSNTDATEKESGINLTGRLGGIFSVKKIELNSPNPTWYSVEVSKLKNVQIHAKVKYNHLESVVDKKAVMLLKILDEDGNDFSKTLPKLAYSSHLASKFKYISSSDNEIVSLLNLDIPEKAKTLQIGFGAFNCSAGQSVELTDFNTSVKRKSKDSGVKSLLTSQPSTYTFSVQELLPHSLKANLVFESVKDKSEKALIAGVTYFDQHENVIEPPYVGFLPSKSVGPCAYLKLQSENILKLIPPRNAKKASVKVQSWHAKNKVWLDGSINCHLDVIESTTEAGPIEVLNSRKIARPLSKIKVAGILDEFTLECFRMEVDLVSISPTNWEQELEESAPDFLFVESCWFGNKNQWGGLMYGYTSNGPNQMDALINVLNYCRKKAIPTIFWSKEDPVHYSRFAPTAKLFDYVYTTDANMVQNYQKEYGINAEPLSFFCQPKVHNPIDLIPRLSKAAFAGSYYSDKKERCDDFHAILGALEETNIEYDIYDRCLKRGVASLQFPEYFKKHVVGYLEPDEMWRAYKGYKYTVNMNTVKHSPTMFARRVYESLASGTPVISNYSEGVVTQFSGIVCASDSKKDIIEYAEMLKDEKEYKQIVEKGVRETLGRHTIADRLEQVCKRIGIPVIPHLPIVNAVITAGTVDMVEKARELVNSQTYFDKRLVVNLENSNELYPYLNMNSDKEIFRVLTEFAKPLEGESVELNLNDDIAKTLMEDVAIKTQYEHLHPAISEKQK</sequence>
<dbReference type="EMBL" id="JAUOQI010000012">
    <property type="protein sequence ID" value="MDO6578819.1"/>
    <property type="molecule type" value="Genomic_DNA"/>
</dbReference>
<dbReference type="AlphaFoldDB" id="A0AAW7Z5N7"/>
<organism evidence="2 3">
    <name type="scientific">Alteromonas stellipolaris</name>
    <dbReference type="NCBI Taxonomy" id="233316"/>
    <lineage>
        <taxon>Bacteria</taxon>
        <taxon>Pseudomonadati</taxon>
        <taxon>Pseudomonadota</taxon>
        <taxon>Gammaproteobacteria</taxon>
        <taxon>Alteromonadales</taxon>
        <taxon>Alteromonadaceae</taxon>
        <taxon>Alteromonas/Salinimonas group</taxon>
        <taxon>Alteromonas</taxon>
    </lineage>
</organism>
<dbReference type="EC" id="2.4.-.-" evidence="2"/>
<name>A0AAW7Z5N7_9ALTE</name>
<gene>
    <name evidence="2" type="ORF">Q4527_15545</name>
</gene>
<feature type="domain" description="Spore protein YkvP/CgeB glycosyl transferase-like" evidence="1">
    <location>
        <begin position="678"/>
        <end position="796"/>
    </location>
</feature>
<dbReference type="Proteomes" id="UP001170717">
    <property type="component" value="Unassembled WGS sequence"/>
</dbReference>
<keyword evidence="2" id="KW-0808">Transferase</keyword>
<dbReference type="RefSeq" id="WP_305444516.1">
    <property type="nucleotide sequence ID" value="NZ_JAUYVN010000009.1"/>
</dbReference>
<evidence type="ECO:0000259" key="1">
    <source>
        <dbReference type="Pfam" id="PF13524"/>
    </source>
</evidence>
<evidence type="ECO:0000313" key="2">
    <source>
        <dbReference type="EMBL" id="MDO6578819.1"/>
    </source>
</evidence>
<dbReference type="Pfam" id="PF13524">
    <property type="entry name" value="Glyco_trans_1_2"/>
    <property type="match status" value="1"/>
</dbReference>
<dbReference type="GO" id="GO:0016757">
    <property type="term" value="F:glycosyltransferase activity"/>
    <property type="evidence" value="ECO:0007669"/>
    <property type="project" value="UniProtKB-KW"/>
</dbReference>
<proteinExistence type="predicted"/>
<dbReference type="InterPro" id="IPR055259">
    <property type="entry name" value="YkvP/CgeB_Glyco_trans-like"/>
</dbReference>
<reference evidence="2" key="1">
    <citation type="submission" date="2023-07" db="EMBL/GenBank/DDBJ databases">
        <title>Genome content predicts the carbon catabolic preferences of heterotrophic bacteria.</title>
        <authorList>
            <person name="Gralka M."/>
        </authorList>
    </citation>
    <scope>NUCLEOTIDE SEQUENCE</scope>
    <source>
        <strain evidence="2">F2M12</strain>
    </source>
</reference>